<dbReference type="PANTHER" id="PTHR47995">
    <property type="entry name" value="TRANSCRIPTION FACTOR MYB33-RELATED"/>
    <property type="match status" value="1"/>
</dbReference>
<dbReference type="Proteomes" id="UP001562354">
    <property type="component" value="Unassembled WGS sequence"/>
</dbReference>
<accession>A0ABR3PHA8</accession>
<evidence type="ECO:0000256" key="4">
    <source>
        <dbReference type="ARBA" id="ARBA00023125"/>
    </source>
</evidence>
<keyword evidence="11" id="KW-1185">Reference proteome</keyword>
<proteinExistence type="predicted"/>
<keyword evidence="3" id="KW-0805">Transcription regulation</keyword>
<feature type="compositionally biased region" description="Basic and acidic residues" evidence="7">
    <location>
        <begin position="362"/>
        <end position="379"/>
    </location>
</feature>
<sequence length="387" mass="43895">MPAHKRGPWSQQEDHILMSLVHSQGAHNWVRISSMMGTRSPKQCRERYHQNLKPNLNHDPITPEEGELIEQMVAEMGKRWAEIARRLRGRSDNAVKNWWNGGMNRRRRNAQRRAEMETRSTQQMPQGQPMSQQGLPDAASYYNSASLQRPQYFDQHALPAIYQQQAHMAQYQPQNQYPQYAHTLGVPQIGRTLRNASFESPLPSPGAYSDVAPSLVSDHSSYSTRSPHHGTSPVELPPLAQDVRFGADDRRPSSSYMTANQRLAVPGSVVHHQHENYIPMRMSQSDDGSKRSHMMAQGYHSQAAMMYRQPQDYPQMQYAQPSALPFVHQQLAPQQHMYAHSMAGAQPSIQIPSMPSAAPLDPELHDSPQQENDSPKEKMSLSTIVSR</sequence>
<comment type="caution">
    <text evidence="10">The sequence shown here is derived from an EMBL/GenBank/DDBJ whole genome shotgun (WGS) entry which is preliminary data.</text>
</comment>
<dbReference type="PROSITE" id="PS50090">
    <property type="entry name" value="MYB_LIKE"/>
    <property type="match status" value="2"/>
</dbReference>
<comment type="subcellular location">
    <subcellularLocation>
        <location evidence="1">Nucleus</location>
    </subcellularLocation>
</comment>
<feature type="domain" description="HTH myb-type" evidence="9">
    <location>
        <begin position="1"/>
        <end position="56"/>
    </location>
</feature>
<dbReference type="CDD" id="cd00167">
    <property type="entry name" value="SANT"/>
    <property type="match status" value="2"/>
</dbReference>
<gene>
    <name evidence="10" type="ORF">AAFC00_002284</name>
</gene>
<feature type="domain" description="HTH myb-type" evidence="9">
    <location>
        <begin position="57"/>
        <end position="107"/>
    </location>
</feature>
<keyword evidence="2" id="KW-0677">Repeat</keyword>
<feature type="region of interest" description="Disordered" evidence="7">
    <location>
        <begin position="106"/>
        <end position="136"/>
    </location>
</feature>
<dbReference type="SUPFAM" id="SSF46689">
    <property type="entry name" value="Homeodomain-like"/>
    <property type="match status" value="1"/>
</dbReference>
<evidence type="ECO:0000256" key="6">
    <source>
        <dbReference type="ARBA" id="ARBA00023242"/>
    </source>
</evidence>
<evidence type="ECO:0000256" key="7">
    <source>
        <dbReference type="SAM" id="MobiDB-lite"/>
    </source>
</evidence>
<evidence type="ECO:0000256" key="2">
    <source>
        <dbReference type="ARBA" id="ARBA00022737"/>
    </source>
</evidence>
<evidence type="ECO:0000256" key="5">
    <source>
        <dbReference type="ARBA" id="ARBA00023163"/>
    </source>
</evidence>
<dbReference type="SMART" id="SM00717">
    <property type="entry name" value="SANT"/>
    <property type="match status" value="2"/>
</dbReference>
<dbReference type="GeneID" id="95975986"/>
<organism evidence="10 11">
    <name type="scientific">Neodothiora populina</name>
    <dbReference type="NCBI Taxonomy" id="2781224"/>
    <lineage>
        <taxon>Eukaryota</taxon>
        <taxon>Fungi</taxon>
        <taxon>Dikarya</taxon>
        <taxon>Ascomycota</taxon>
        <taxon>Pezizomycotina</taxon>
        <taxon>Dothideomycetes</taxon>
        <taxon>Dothideomycetidae</taxon>
        <taxon>Dothideales</taxon>
        <taxon>Dothioraceae</taxon>
        <taxon>Neodothiora</taxon>
    </lineage>
</organism>
<feature type="region of interest" description="Disordered" evidence="7">
    <location>
        <begin position="346"/>
        <end position="387"/>
    </location>
</feature>
<dbReference type="EMBL" id="JBFMKM010000007">
    <property type="protein sequence ID" value="KAL1305393.1"/>
    <property type="molecule type" value="Genomic_DNA"/>
</dbReference>
<protein>
    <submittedName>
        <fullName evidence="10">Uncharacterized protein</fullName>
    </submittedName>
</protein>
<keyword evidence="4" id="KW-0238">DNA-binding</keyword>
<dbReference type="Pfam" id="PF00249">
    <property type="entry name" value="Myb_DNA-binding"/>
    <property type="match status" value="2"/>
</dbReference>
<evidence type="ECO:0000256" key="1">
    <source>
        <dbReference type="ARBA" id="ARBA00004123"/>
    </source>
</evidence>
<dbReference type="RefSeq" id="XP_069201666.1">
    <property type="nucleotide sequence ID" value="XM_069341578.1"/>
</dbReference>
<dbReference type="InterPro" id="IPR017930">
    <property type="entry name" value="Myb_dom"/>
</dbReference>
<dbReference type="InterPro" id="IPR001005">
    <property type="entry name" value="SANT/Myb"/>
</dbReference>
<evidence type="ECO:0000313" key="11">
    <source>
        <dbReference type="Proteomes" id="UP001562354"/>
    </source>
</evidence>
<evidence type="ECO:0000259" key="8">
    <source>
        <dbReference type="PROSITE" id="PS50090"/>
    </source>
</evidence>
<name>A0ABR3PHA8_9PEZI</name>
<feature type="domain" description="Myb-like" evidence="8">
    <location>
        <begin position="1"/>
        <end position="52"/>
    </location>
</feature>
<feature type="compositionally biased region" description="Low complexity" evidence="7">
    <location>
        <begin position="120"/>
        <end position="134"/>
    </location>
</feature>
<evidence type="ECO:0000256" key="3">
    <source>
        <dbReference type="ARBA" id="ARBA00023015"/>
    </source>
</evidence>
<feature type="domain" description="Myb-like" evidence="8">
    <location>
        <begin position="53"/>
        <end position="103"/>
    </location>
</feature>
<keyword evidence="5" id="KW-0804">Transcription</keyword>
<dbReference type="Gene3D" id="1.10.10.60">
    <property type="entry name" value="Homeodomain-like"/>
    <property type="match status" value="2"/>
</dbReference>
<dbReference type="PROSITE" id="PS51294">
    <property type="entry name" value="HTH_MYB"/>
    <property type="match status" value="2"/>
</dbReference>
<evidence type="ECO:0000313" key="10">
    <source>
        <dbReference type="EMBL" id="KAL1305393.1"/>
    </source>
</evidence>
<reference evidence="10 11" key="1">
    <citation type="submission" date="2024-07" db="EMBL/GenBank/DDBJ databases">
        <title>Draft sequence of the Neodothiora populina.</title>
        <authorList>
            <person name="Drown D.D."/>
            <person name="Schuette U.S."/>
            <person name="Buechlein A.B."/>
            <person name="Rusch D.R."/>
            <person name="Winton L.W."/>
            <person name="Adams G.A."/>
        </authorList>
    </citation>
    <scope>NUCLEOTIDE SEQUENCE [LARGE SCALE GENOMIC DNA]</scope>
    <source>
        <strain evidence="10 11">CPC 39397</strain>
    </source>
</reference>
<keyword evidence="6" id="KW-0539">Nucleus</keyword>
<dbReference type="PANTHER" id="PTHR47995:SF18">
    <property type="entry name" value="TRANSCRIPTION FACTOR MYB65"/>
    <property type="match status" value="1"/>
</dbReference>
<evidence type="ECO:0000259" key="9">
    <source>
        <dbReference type="PROSITE" id="PS51294"/>
    </source>
</evidence>
<dbReference type="InterPro" id="IPR009057">
    <property type="entry name" value="Homeodomain-like_sf"/>
</dbReference>
<feature type="region of interest" description="Disordered" evidence="7">
    <location>
        <begin position="196"/>
        <end position="239"/>
    </location>
</feature>